<dbReference type="Proteomes" id="UP001500909">
    <property type="component" value="Unassembled WGS sequence"/>
</dbReference>
<dbReference type="EMBL" id="BAAABY010000070">
    <property type="protein sequence ID" value="GAA0500953.1"/>
    <property type="molecule type" value="Genomic_DNA"/>
</dbReference>
<accession>A0ABN1BM34</accession>
<comment type="caution">
    <text evidence="1">The sequence shown here is derived from an EMBL/GenBank/DDBJ whole genome shotgun (WGS) entry which is preliminary data.</text>
</comment>
<name>A0ABN1BM34_9ACTN</name>
<evidence type="ECO:0000313" key="1">
    <source>
        <dbReference type="EMBL" id="GAA0500953.1"/>
    </source>
</evidence>
<sequence>MSALSAEECGDLVEALLPDAAGLVCAVREESRDQIAARLGGMSRHELEAMAVILAAMADPERGLREAFEWINFDEYGEPLPWPSRSSKTVRGLVSTAAPRMKGRAGVDEVAVERALHGDPQPLNSAERALGVDRGIRRGMSYDDVAERLQMTRKAVEQAWTRAKERARAEGRYVPKEKVGEITAA</sequence>
<gene>
    <name evidence="1" type="ORF">GCM10010361_78080</name>
</gene>
<proteinExistence type="predicted"/>
<evidence type="ECO:0008006" key="3">
    <source>
        <dbReference type="Google" id="ProtNLM"/>
    </source>
</evidence>
<protein>
    <recommendedName>
        <fullName evidence="3">RNA polymerase sigma factor 70 region 4 type 2 domain-containing protein</fullName>
    </recommendedName>
</protein>
<reference evidence="1 2" key="1">
    <citation type="journal article" date="2019" name="Int. J. Syst. Evol. Microbiol.">
        <title>The Global Catalogue of Microorganisms (GCM) 10K type strain sequencing project: providing services to taxonomists for standard genome sequencing and annotation.</title>
        <authorList>
            <consortium name="The Broad Institute Genomics Platform"/>
            <consortium name="The Broad Institute Genome Sequencing Center for Infectious Disease"/>
            <person name="Wu L."/>
            <person name="Ma J."/>
        </authorList>
    </citation>
    <scope>NUCLEOTIDE SEQUENCE [LARGE SCALE GENOMIC DNA]</scope>
    <source>
        <strain evidence="1 2">JCM 4805</strain>
    </source>
</reference>
<keyword evidence="2" id="KW-1185">Reference proteome</keyword>
<dbReference type="RefSeq" id="WP_346100446.1">
    <property type="nucleotide sequence ID" value="NZ_BAAABY010000070.1"/>
</dbReference>
<organism evidence="1 2">
    <name type="scientific">Streptomyces olivaceiscleroticus</name>
    <dbReference type="NCBI Taxonomy" id="68245"/>
    <lineage>
        <taxon>Bacteria</taxon>
        <taxon>Bacillati</taxon>
        <taxon>Actinomycetota</taxon>
        <taxon>Actinomycetes</taxon>
        <taxon>Kitasatosporales</taxon>
        <taxon>Streptomycetaceae</taxon>
        <taxon>Streptomyces</taxon>
    </lineage>
</organism>
<evidence type="ECO:0000313" key="2">
    <source>
        <dbReference type="Proteomes" id="UP001500909"/>
    </source>
</evidence>